<comment type="caution">
    <text evidence="1">The sequence shown here is derived from an EMBL/GenBank/DDBJ whole genome shotgun (WGS) entry which is preliminary data.</text>
</comment>
<dbReference type="Proteomes" id="UP001610432">
    <property type="component" value="Unassembled WGS sequence"/>
</dbReference>
<dbReference type="RefSeq" id="XP_070881658.1">
    <property type="nucleotide sequence ID" value="XM_071033843.1"/>
</dbReference>
<dbReference type="Gene3D" id="1.25.10.10">
    <property type="entry name" value="Leucine-rich Repeat Variant"/>
    <property type="match status" value="1"/>
</dbReference>
<dbReference type="InterPro" id="IPR011989">
    <property type="entry name" value="ARM-like"/>
</dbReference>
<sequence>MYCLSEVSIPGETSQGSAGFDKSELVCQMEFDKLLFLQCRLTGAAHLARDTDFPELALTDALQAASDSVKQLILWSVGPRSEHQFLGDIAPQLKLPTTDDGQVNWAAFSVLCRQSPLPDKVLQDTVLPFLKHTLGGVRQATLDVLSHQLDSSYDILKIYMAPLLKDGNFWVGSATCEALNRHSPVSDTLLKEEVLPLLKSNNVDIRWTAVELRGAEPSLSDNILMGLTPLLQSTECSVRWTALGVLHRYPTLIREIRKVILPLLKGDNAFNIAALDGQSLFHDEGIRSEVATLLIQEPTQRTILKVLACQPELPDEYLAENIVRLLETEARDAAVDVLLRQESLRAKTEQAVLRLLGNKVERVRYVTPRALGGRSSLSDRGVQIVASMLLDKDKWVQFVAEHIILRQSALPEGLLKGGILPLLTGEVARLRTTAALILRNQSGLSSNILQGILSWLDDKNRSDYKGSAIREAALIALQGPINLDQQHP</sequence>
<proteinExistence type="predicted"/>
<reference evidence="1 2" key="1">
    <citation type="submission" date="2024-07" db="EMBL/GenBank/DDBJ databases">
        <title>Section-level genome sequencing and comparative genomics of Aspergillus sections Usti and Cavernicolus.</title>
        <authorList>
            <consortium name="Lawrence Berkeley National Laboratory"/>
            <person name="Nybo J.L."/>
            <person name="Vesth T.C."/>
            <person name="Theobald S."/>
            <person name="Frisvad J.C."/>
            <person name="Larsen T.O."/>
            <person name="Kjaerboelling I."/>
            <person name="Rothschild-Mancinelli K."/>
            <person name="Lyhne E.K."/>
            <person name="Kogle M.E."/>
            <person name="Barry K."/>
            <person name="Clum A."/>
            <person name="Na H."/>
            <person name="Ledsgaard L."/>
            <person name="Lin J."/>
            <person name="Lipzen A."/>
            <person name="Kuo A."/>
            <person name="Riley R."/>
            <person name="Mondo S."/>
            <person name="Labutti K."/>
            <person name="Haridas S."/>
            <person name="Pangalinan J."/>
            <person name="Salamov A.A."/>
            <person name="Simmons B.A."/>
            <person name="Magnuson J.K."/>
            <person name="Chen J."/>
            <person name="Drula E."/>
            <person name="Henrissat B."/>
            <person name="Wiebenga A."/>
            <person name="Lubbers R.J."/>
            <person name="Gomes A.C."/>
            <person name="Macurrencykelacurrency M.R."/>
            <person name="Stajich J."/>
            <person name="Grigoriev I.V."/>
            <person name="Mortensen U.H."/>
            <person name="De Vries R.P."/>
            <person name="Baker S.E."/>
            <person name="Andersen M.R."/>
        </authorList>
    </citation>
    <scope>NUCLEOTIDE SEQUENCE [LARGE SCALE GENOMIC DNA]</scope>
    <source>
        <strain evidence="1 2">CBS 449.75</strain>
    </source>
</reference>
<accession>A0ABR4LF18</accession>
<dbReference type="EMBL" id="JBFXLQ010000063">
    <property type="protein sequence ID" value="KAL2862679.1"/>
    <property type="molecule type" value="Genomic_DNA"/>
</dbReference>
<protein>
    <recommendedName>
        <fullName evidence="3">HEAT repeat domain-containing protein</fullName>
    </recommendedName>
</protein>
<gene>
    <name evidence="1" type="ORF">BJX67DRAFT_385378</name>
</gene>
<dbReference type="GeneID" id="98148915"/>
<evidence type="ECO:0000313" key="2">
    <source>
        <dbReference type="Proteomes" id="UP001610432"/>
    </source>
</evidence>
<evidence type="ECO:0008006" key="3">
    <source>
        <dbReference type="Google" id="ProtNLM"/>
    </source>
</evidence>
<name>A0ABR4LF18_9EURO</name>
<keyword evidence="2" id="KW-1185">Reference proteome</keyword>
<dbReference type="InterPro" id="IPR016024">
    <property type="entry name" value="ARM-type_fold"/>
</dbReference>
<evidence type="ECO:0000313" key="1">
    <source>
        <dbReference type="EMBL" id="KAL2862679.1"/>
    </source>
</evidence>
<organism evidence="1 2">
    <name type="scientific">Aspergillus lucknowensis</name>
    <dbReference type="NCBI Taxonomy" id="176173"/>
    <lineage>
        <taxon>Eukaryota</taxon>
        <taxon>Fungi</taxon>
        <taxon>Dikarya</taxon>
        <taxon>Ascomycota</taxon>
        <taxon>Pezizomycotina</taxon>
        <taxon>Eurotiomycetes</taxon>
        <taxon>Eurotiomycetidae</taxon>
        <taxon>Eurotiales</taxon>
        <taxon>Aspergillaceae</taxon>
        <taxon>Aspergillus</taxon>
        <taxon>Aspergillus subgen. Nidulantes</taxon>
    </lineage>
</organism>
<dbReference type="SUPFAM" id="SSF48371">
    <property type="entry name" value="ARM repeat"/>
    <property type="match status" value="1"/>
</dbReference>